<accession>A0ABS5QRZ9</accession>
<dbReference type="Proteomes" id="UP001519418">
    <property type="component" value="Unassembled WGS sequence"/>
</dbReference>
<keyword evidence="2" id="KW-1185">Reference proteome</keyword>
<dbReference type="RefSeq" id="WP_213819773.1">
    <property type="nucleotide sequence ID" value="NZ_JAAMFI010000002.1"/>
</dbReference>
<evidence type="ECO:0000313" key="1">
    <source>
        <dbReference type="EMBL" id="MBS9335176.1"/>
    </source>
</evidence>
<proteinExistence type="predicted"/>
<dbReference type="EMBL" id="JAAMFI010000002">
    <property type="protein sequence ID" value="MBS9335176.1"/>
    <property type="molecule type" value="Genomic_DNA"/>
</dbReference>
<comment type="caution">
    <text evidence="1">The sequence shown here is derived from an EMBL/GenBank/DDBJ whole genome shotgun (WGS) entry which is preliminary data.</text>
</comment>
<reference evidence="1 2" key="1">
    <citation type="submission" date="2020-02" db="EMBL/GenBank/DDBJ databases">
        <title>Fructobacillus sp. isolated from paper mulberry of Taiwan.</title>
        <authorList>
            <person name="Lin S.-T."/>
        </authorList>
    </citation>
    <scope>NUCLEOTIDE SEQUENCE [LARGE SCALE GENOMIC DNA]</scope>
    <source>
        <strain evidence="1 2">M1-10</strain>
    </source>
</reference>
<evidence type="ECO:0000313" key="2">
    <source>
        <dbReference type="Proteomes" id="UP001519418"/>
    </source>
</evidence>
<dbReference type="InterPro" id="IPR020208">
    <property type="entry name" value="DUF2712"/>
</dbReference>
<name>A0ABS5QRZ9_9LACO</name>
<protein>
    <submittedName>
        <fullName evidence="1">DUF2712 domain-containing protein</fullName>
    </submittedName>
</protein>
<gene>
    <name evidence="1" type="ORF">G6R27_03910</name>
</gene>
<organism evidence="1 2">
    <name type="scientific">Fructobacillus papyriferae</name>
    <dbReference type="NCBI Taxonomy" id="2713171"/>
    <lineage>
        <taxon>Bacteria</taxon>
        <taxon>Bacillati</taxon>
        <taxon>Bacillota</taxon>
        <taxon>Bacilli</taxon>
        <taxon>Lactobacillales</taxon>
        <taxon>Lactobacillaceae</taxon>
        <taxon>Fructobacillus</taxon>
    </lineage>
</organism>
<sequence length="141" mass="15808">MNIKKTIASLVFIGALFFSISTPTYASGFWEGYWFTLRGGQDESMTSAHYRSTSSSSNPWGLGVYQSDEGNGSYYTAYLLGQKNAAAASPEATAYTGPAYPYVYTGTYWNANKTNVRMVMFNPEWTWNTPRVTGSWNHQVW</sequence>
<dbReference type="Pfam" id="PF10916">
    <property type="entry name" value="DUF2712"/>
    <property type="match status" value="1"/>
</dbReference>